<dbReference type="GO" id="GO:0005739">
    <property type="term" value="C:mitochondrion"/>
    <property type="evidence" value="ECO:0007669"/>
    <property type="project" value="TreeGrafter"/>
</dbReference>
<dbReference type="SUPFAM" id="SSF102114">
    <property type="entry name" value="Radical SAM enzymes"/>
    <property type="match status" value="1"/>
</dbReference>
<dbReference type="InParanoid" id="A0A663DVL5"/>
<accession>A0A663DVL5</accession>
<protein>
    <submittedName>
        <fullName evidence="3">Radical S-adenosyl methionine domain containing 1</fullName>
    </submittedName>
</protein>
<feature type="compositionally biased region" description="Gly residues" evidence="1">
    <location>
        <begin position="299"/>
        <end position="314"/>
    </location>
</feature>
<organism evidence="3 4">
    <name type="scientific">Aquila chrysaetos chrysaetos</name>
    <dbReference type="NCBI Taxonomy" id="223781"/>
    <lineage>
        <taxon>Eukaryota</taxon>
        <taxon>Metazoa</taxon>
        <taxon>Chordata</taxon>
        <taxon>Craniata</taxon>
        <taxon>Vertebrata</taxon>
        <taxon>Euteleostomi</taxon>
        <taxon>Archelosauria</taxon>
        <taxon>Archosauria</taxon>
        <taxon>Dinosauria</taxon>
        <taxon>Saurischia</taxon>
        <taxon>Theropoda</taxon>
        <taxon>Coelurosauria</taxon>
        <taxon>Aves</taxon>
        <taxon>Neognathae</taxon>
        <taxon>Neoaves</taxon>
        <taxon>Telluraves</taxon>
        <taxon>Accipitrimorphae</taxon>
        <taxon>Accipitriformes</taxon>
        <taxon>Accipitridae</taxon>
        <taxon>Accipitrinae</taxon>
        <taxon>Aquila</taxon>
    </lineage>
</organism>
<dbReference type="PANTHER" id="PTHR13932">
    <property type="entry name" value="COPROPORPHYRINIGEN III OXIDASE"/>
    <property type="match status" value="1"/>
</dbReference>
<feature type="region of interest" description="Disordered" evidence="1">
    <location>
        <begin position="420"/>
        <end position="442"/>
    </location>
</feature>
<feature type="compositionally biased region" description="Gly residues" evidence="1">
    <location>
        <begin position="360"/>
        <end position="369"/>
    </location>
</feature>
<gene>
    <name evidence="3" type="primary">RSAD1</name>
</gene>
<evidence type="ECO:0000259" key="2">
    <source>
        <dbReference type="Pfam" id="PF06969"/>
    </source>
</evidence>
<feature type="region of interest" description="Disordered" evidence="1">
    <location>
        <begin position="17"/>
        <end position="48"/>
    </location>
</feature>
<feature type="compositionally biased region" description="Gly residues" evidence="1">
    <location>
        <begin position="142"/>
        <end position="161"/>
    </location>
</feature>
<feature type="compositionally biased region" description="Low complexity" evidence="1">
    <location>
        <begin position="24"/>
        <end position="37"/>
    </location>
</feature>
<feature type="compositionally biased region" description="Gly residues" evidence="1">
    <location>
        <begin position="38"/>
        <end position="48"/>
    </location>
</feature>
<dbReference type="InterPro" id="IPR010723">
    <property type="entry name" value="HemN_C"/>
</dbReference>
<name>A0A663DVL5_AQUCH</name>
<feature type="compositionally biased region" description="Gly residues" evidence="1">
    <location>
        <begin position="119"/>
        <end position="133"/>
    </location>
</feature>
<dbReference type="PANTHER" id="PTHR13932:SF5">
    <property type="entry name" value="RADICAL S-ADENOSYL METHIONINE DOMAIN-CONTAINING PROTEIN 1, MITOCHONDRIAL"/>
    <property type="match status" value="1"/>
</dbReference>
<reference evidence="3" key="1">
    <citation type="submission" date="2025-08" db="UniProtKB">
        <authorList>
            <consortium name="Ensembl"/>
        </authorList>
    </citation>
    <scope>IDENTIFICATION</scope>
</reference>
<sequence>MPGTVSTGFAQPCAETHHGSFLRNSPSSAGNPCSSPGGAAGGGGCRGGSRGCPSLVGTVCPVRHRERVPRPPAPPPRASSLEAKGSALPTAPAPPYPRASAGRPRLGARPGAVPQPVGSHGGAGVAAGGGGDRCGADRRGRTGTGTGTGTGIGPCLGTGPGTGRPRYSRALRALALLPQALLLLQLQQVRGAGGGRGGRARLPGAGGTHPAPPQPGAERHLRLLRRGHPQPGQPPHHRGGAGGRRGGCPPPRRRRGHAGGQPRLCRHTAPRRLQGSWRQPPLHRRPVSGRRRAAAAGPGAHGGGGAGGRGGGAGALPRPNLHRPPLRAAGAEPGRLDPGAGGGAGALRRPRLPVPADAGAGHGAGGAGLGGGTCPCPPRTSWPTCIRQPAPCWWLPASATTRSPILQGRWGAPHAVPPPPPMPCHPHKQAQPPLTPRNALPQGALSTHNLSYWRAEQYIGVGPGAHGRFVPWGEGGHSREARVQTLEPDAWMREVQSRGHGTRRRVVLSPLEQLEEVLALGLRTDEGITHERWGQFSPHLSLEAVFGVPGEAKDLQQQGWLVLDGGGLRCSWEGLALLDSLLPDLLCQLQHRWALPAALAGGAEEKPDGGQSRWRSRGEHNGLAGVVSGGE</sequence>
<dbReference type="InterPro" id="IPR058240">
    <property type="entry name" value="rSAM_sf"/>
</dbReference>
<dbReference type="GO" id="GO:0006779">
    <property type="term" value="P:porphyrin-containing compound biosynthetic process"/>
    <property type="evidence" value="ECO:0007669"/>
    <property type="project" value="TreeGrafter"/>
</dbReference>
<feature type="region of interest" description="Disordered" evidence="1">
    <location>
        <begin position="191"/>
        <end position="369"/>
    </location>
</feature>
<evidence type="ECO:0000313" key="3">
    <source>
        <dbReference type="Ensembl" id="ENSACCP00020003978.1"/>
    </source>
</evidence>
<dbReference type="InterPro" id="IPR034505">
    <property type="entry name" value="Coproporphyrinogen-III_oxidase"/>
</dbReference>
<feature type="region of interest" description="Disordered" evidence="1">
    <location>
        <begin position="63"/>
        <end position="161"/>
    </location>
</feature>
<feature type="region of interest" description="Disordered" evidence="1">
    <location>
        <begin position="602"/>
        <end position="631"/>
    </location>
</feature>
<proteinExistence type="predicted"/>
<evidence type="ECO:0000256" key="1">
    <source>
        <dbReference type="SAM" id="MobiDB-lite"/>
    </source>
</evidence>
<feature type="compositionally biased region" description="Basic residues" evidence="1">
    <location>
        <begin position="281"/>
        <end position="293"/>
    </location>
</feature>
<feature type="domain" description="HemN C-terminal" evidence="2">
    <location>
        <begin position="508"/>
        <end position="577"/>
    </location>
</feature>
<reference evidence="3" key="2">
    <citation type="submission" date="2025-09" db="UniProtKB">
        <authorList>
            <consortium name="Ensembl"/>
        </authorList>
    </citation>
    <scope>IDENTIFICATION</scope>
</reference>
<keyword evidence="4" id="KW-1185">Reference proteome</keyword>
<dbReference type="Proteomes" id="UP000472275">
    <property type="component" value="Chromosome 5"/>
</dbReference>
<dbReference type="Pfam" id="PF06969">
    <property type="entry name" value="HemN_C"/>
    <property type="match status" value="1"/>
</dbReference>
<dbReference type="Ensembl" id="ENSACCT00020004139.1">
    <property type="protein sequence ID" value="ENSACCP00020003978.1"/>
    <property type="gene ID" value="ENSACCG00020002724.1"/>
</dbReference>
<dbReference type="GeneTree" id="ENSGT00390000011216"/>
<evidence type="ECO:0000313" key="4">
    <source>
        <dbReference type="Proteomes" id="UP000472275"/>
    </source>
</evidence>
<dbReference type="GO" id="GO:0051539">
    <property type="term" value="F:4 iron, 4 sulfur cluster binding"/>
    <property type="evidence" value="ECO:0007669"/>
    <property type="project" value="TreeGrafter"/>
</dbReference>
<dbReference type="AlphaFoldDB" id="A0A663DVL5"/>